<keyword evidence="5 7" id="KW-0720">Serine protease</keyword>
<dbReference type="InterPro" id="IPR002884">
    <property type="entry name" value="P_dom"/>
</dbReference>
<evidence type="ECO:0000256" key="5">
    <source>
        <dbReference type="ARBA" id="ARBA00022825"/>
    </source>
</evidence>
<reference evidence="9 10" key="2">
    <citation type="submission" date="2018-03" db="EMBL/GenBank/DDBJ databases">
        <title>Genetic Diversity and Phenotypic Plasticity of AHL Mediated Quorum Sensing in Environmental Strains of Vibrio mediterranei.</title>
        <authorList>
            <person name="Lantoine F."/>
            <person name="Vouve F."/>
        </authorList>
    </citation>
    <scope>NUCLEOTIDE SEQUENCE [LARGE SCALE GENOMIC DNA]</scope>
    <source>
        <strain evidence="9 10">17LN0615E</strain>
    </source>
</reference>
<dbReference type="InterPro" id="IPR036852">
    <property type="entry name" value="Peptidase_S8/S53_dom_sf"/>
</dbReference>
<dbReference type="PANTHER" id="PTHR42884">
    <property type="entry name" value="PROPROTEIN CONVERTASE SUBTILISIN/KEXIN-RELATED"/>
    <property type="match status" value="1"/>
</dbReference>
<dbReference type="EMBL" id="NWTN01000002">
    <property type="protein sequence ID" value="PRQ68535.1"/>
    <property type="molecule type" value="Genomic_DNA"/>
</dbReference>
<organism evidence="9 10">
    <name type="scientific">Vibrio mediterranei</name>
    <dbReference type="NCBI Taxonomy" id="689"/>
    <lineage>
        <taxon>Bacteria</taxon>
        <taxon>Pseudomonadati</taxon>
        <taxon>Pseudomonadota</taxon>
        <taxon>Gammaproteobacteria</taxon>
        <taxon>Vibrionales</taxon>
        <taxon>Vibrionaceae</taxon>
        <taxon>Vibrio</taxon>
    </lineage>
</organism>
<dbReference type="CDD" id="cd04059">
    <property type="entry name" value="Peptidases_S8_Protein_convertases_Kexins_Furin-like"/>
    <property type="match status" value="1"/>
</dbReference>
<dbReference type="PROSITE" id="PS00137">
    <property type="entry name" value="SUBTILASE_HIS"/>
    <property type="match status" value="1"/>
</dbReference>
<dbReference type="InterPro" id="IPR023827">
    <property type="entry name" value="Peptidase_S8_Asp-AS"/>
</dbReference>
<dbReference type="SUPFAM" id="SSF49785">
    <property type="entry name" value="Galactose-binding domain-like"/>
    <property type="match status" value="1"/>
</dbReference>
<keyword evidence="4 7" id="KW-0378">Hydrolase</keyword>
<dbReference type="InterPro" id="IPR022398">
    <property type="entry name" value="Peptidase_S8_His-AS"/>
</dbReference>
<dbReference type="PROSITE" id="PS51892">
    <property type="entry name" value="SUBTILASE"/>
    <property type="match status" value="1"/>
</dbReference>
<dbReference type="InterPro" id="IPR034182">
    <property type="entry name" value="Kexin/furin"/>
</dbReference>
<keyword evidence="3" id="KW-0732">Signal</keyword>
<evidence type="ECO:0000256" key="1">
    <source>
        <dbReference type="ARBA" id="ARBA00005325"/>
    </source>
</evidence>
<dbReference type="InterPro" id="IPR015500">
    <property type="entry name" value="Peptidase_S8_subtilisin-rel"/>
</dbReference>
<evidence type="ECO:0000313" key="9">
    <source>
        <dbReference type="EMBL" id="PRQ68535.1"/>
    </source>
</evidence>
<dbReference type="InterPro" id="IPR000209">
    <property type="entry name" value="Peptidase_S8/S53_dom"/>
</dbReference>
<gene>
    <name evidence="9" type="ORF">COR51_03780</name>
</gene>
<dbReference type="Gene3D" id="2.60.120.260">
    <property type="entry name" value="Galactose-binding domain-like"/>
    <property type="match status" value="1"/>
</dbReference>
<evidence type="ECO:0000313" key="10">
    <source>
        <dbReference type="Proteomes" id="UP000238163"/>
    </source>
</evidence>
<dbReference type="PROSITE" id="PS51829">
    <property type="entry name" value="P_HOMO_B"/>
    <property type="match status" value="1"/>
</dbReference>
<feature type="domain" description="P/Homo B" evidence="8">
    <location>
        <begin position="544"/>
        <end position="700"/>
    </location>
</feature>
<dbReference type="Pfam" id="PF00082">
    <property type="entry name" value="Peptidase_S8"/>
    <property type="match status" value="1"/>
</dbReference>
<evidence type="ECO:0000256" key="3">
    <source>
        <dbReference type="ARBA" id="ARBA00022729"/>
    </source>
</evidence>
<feature type="active site" description="Charge relay system" evidence="7">
    <location>
        <position position="170"/>
    </location>
</feature>
<dbReference type="Pfam" id="PF01483">
    <property type="entry name" value="P_proprotein"/>
    <property type="match status" value="1"/>
</dbReference>
<evidence type="ECO:0000256" key="6">
    <source>
        <dbReference type="ARBA" id="ARBA00022837"/>
    </source>
</evidence>
<dbReference type="PROSITE" id="PS00136">
    <property type="entry name" value="SUBTILASE_ASP"/>
    <property type="match status" value="1"/>
</dbReference>
<keyword evidence="2 7" id="KW-0645">Protease</keyword>
<dbReference type="Proteomes" id="UP000238163">
    <property type="component" value="Unassembled WGS sequence"/>
</dbReference>
<name>A0ABX5DGD3_9VIBR</name>
<protein>
    <submittedName>
        <fullName evidence="9">Peptidase S8</fullName>
    </submittedName>
</protein>
<keyword evidence="10" id="KW-1185">Reference proteome</keyword>
<dbReference type="InterPro" id="IPR008979">
    <property type="entry name" value="Galactose-bd-like_sf"/>
</dbReference>
<reference evidence="9 10" key="1">
    <citation type="submission" date="2017-09" db="EMBL/GenBank/DDBJ databases">
        <authorList>
            <person name="Girard L."/>
            <person name="Lami R."/>
            <person name="Suzuki M."/>
            <person name="Baudart J."/>
        </authorList>
    </citation>
    <scope>NUCLEOTIDE SEQUENCE [LARGE SCALE GENOMIC DNA]</scope>
    <source>
        <strain evidence="9 10">17LN0615E</strain>
    </source>
</reference>
<evidence type="ECO:0000259" key="8">
    <source>
        <dbReference type="PROSITE" id="PS51829"/>
    </source>
</evidence>
<proteinExistence type="inferred from homology"/>
<keyword evidence="6" id="KW-0106">Calcium</keyword>
<dbReference type="PRINTS" id="PR00723">
    <property type="entry name" value="SUBTILISIN"/>
</dbReference>
<sequence length="703" mass="74949">MRKSIISLSVTTALLAGCGSDDKAPEPINTEPETRDMTVAVAQSILFSGKLDATDAEGGLTFSLVDSADVKLGQFTLVNATTGEFTYSTDAMEGTEVIRFEISDGEYKAKATLTINIESGDPLYAYQWHLKNTGQNSFAVNRGVAGEDINVAEAISMGIKGQGVTVAVVDDGLEISHPDLVNNVILGGSYNLITGTIDPTPFSGKSGHGTAVSGIIAAEGWNSIGGRGVAPEAKLIGFNFLDRDPTDEVSSVQTFENFAKSHGESAFSDSARVFNQSYGYSFPFPHGFDEDELEVYHDVATQSFDGKGSIFVKSAGNAYNYYRWGTYWMPGDFLTATDEKPANHGLPFHNSNMSTDNANVYNLVVSAINAKGELSSYSSVGSNIFVTAPGGEYGVDNPAIVTTDRAGCENGYAVAEDRPKTPFHGGLHPLNTSCDYNSTMNGTSSAAPNTSGAVAMIMSANPDLSWRDVRHVLAKTATQVDAEIPAKTVTLGSAEDAPVYEAIPAWGKNSAGYAFHNFYGFGRVNVSEAVKLAKSYAEDLGDYVVTEWQASEALAKAIPDADVNGVTDTQMVEDDLIIEAVQIELTADHLRLPDLAVELISPAGTKSVVMTPYNGMVYQGVMDASNPDDLVAGYDGTPMLTNAFYGESSKGEWTLKLIDVNSGEYTFIIISSDIGYISIPNEADGQLKGWSIRFHGHSAKIES</sequence>
<feature type="active site" description="Charge relay system" evidence="7">
    <location>
        <position position="208"/>
    </location>
</feature>
<dbReference type="InterPro" id="IPR023828">
    <property type="entry name" value="Peptidase_S8_Ser-AS"/>
</dbReference>
<dbReference type="RefSeq" id="WP_096443953.1">
    <property type="nucleotide sequence ID" value="NZ_NWTO01000023.1"/>
</dbReference>
<feature type="active site" description="Charge relay system" evidence="7">
    <location>
        <position position="444"/>
    </location>
</feature>
<evidence type="ECO:0000256" key="2">
    <source>
        <dbReference type="ARBA" id="ARBA00022670"/>
    </source>
</evidence>
<dbReference type="PROSITE" id="PS51257">
    <property type="entry name" value="PROKAR_LIPOPROTEIN"/>
    <property type="match status" value="1"/>
</dbReference>
<accession>A0ABX5DGD3</accession>
<dbReference type="SUPFAM" id="SSF52743">
    <property type="entry name" value="Subtilisin-like"/>
    <property type="match status" value="1"/>
</dbReference>
<dbReference type="Gene3D" id="3.40.50.200">
    <property type="entry name" value="Peptidase S8/S53 domain"/>
    <property type="match status" value="1"/>
</dbReference>
<comment type="caution">
    <text evidence="9">The sequence shown here is derived from an EMBL/GenBank/DDBJ whole genome shotgun (WGS) entry which is preliminary data.</text>
</comment>
<dbReference type="PANTHER" id="PTHR42884:SF14">
    <property type="entry name" value="NEUROENDOCRINE CONVERTASE 1"/>
    <property type="match status" value="1"/>
</dbReference>
<evidence type="ECO:0000256" key="4">
    <source>
        <dbReference type="ARBA" id="ARBA00022801"/>
    </source>
</evidence>
<dbReference type="PROSITE" id="PS00138">
    <property type="entry name" value="SUBTILASE_SER"/>
    <property type="match status" value="1"/>
</dbReference>
<evidence type="ECO:0000256" key="7">
    <source>
        <dbReference type="PROSITE-ProRule" id="PRU01240"/>
    </source>
</evidence>
<comment type="similarity">
    <text evidence="1">Belongs to the peptidase S8 family. Furin subfamily.</text>
</comment>